<evidence type="ECO:0000313" key="2">
    <source>
        <dbReference type="EMBL" id="EDL96480.1"/>
    </source>
</evidence>
<dbReference type="EMBL" id="CH474005">
    <property type="protein sequence ID" value="EDL96480.1"/>
    <property type="molecule type" value="Genomic_DNA"/>
</dbReference>
<reference evidence="2 3" key="1">
    <citation type="submission" date="2005-09" db="EMBL/GenBank/DDBJ databases">
        <authorList>
            <person name="Mural R.J."/>
            <person name="Li P.W."/>
            <person name="Adams M.D."/>
            <person name="Amanatides P.G."/>
            <person name="Baden-Tillson H."/>
            <person name="Barnstead M."/>
            <person name="Chin S.H."/>
            <person name="Dew I."/>
            <person name="Evans C.A."/>
            <person name="Ferriera S."/>
            <person name="Flanigan M."/>
            <person name="Fosler C."/>
            <person name="Glodek A."/>
            <person name="Gu Z."/>
            <person name="Holt R.A."/>
            <person name="Jennings D."/>
            <person name="Kraft C.L."/>
            <person name="Lu F."/>
            <person name="Nguyen T."/>
            <person name="Nusskern D.R."/>
            <person name="Pfannkoch C.M."/>
            <person name="Sitter C."/>
            <person name="Sutton G.G."/>
            <person name="Venter J.C."/>
            <person name="Wang Z."/>
            <person name="Woodage T."/>
            <person name="Zheng X.H."/>
            <person name="Zhong F."/>
        </authorList>
    </citation>
    <scope>NUCLEOTIDE SEQUENCE [LARGE SCALE GENOMIC DNA]</scope>
    <source>
        <strain>BN</strain>
        <strain evidence="3">Sprague-Dawley</strain>
    </source>
</reference>
<protein>
    <submittedName>
        <fullName evidence="2">RCG32157</fullName>
    </submittedName>
</protein>
<feature type="region of interest" description="Disordered" evidence="1">
    <location>
        <begin position="1"/>
        <end position="22"/>
    </location>
</feature>
<proteinExistence type="predicted"/>
<organism evidence="2 3">
    <name type="scientific">Rattus norvegicus</name>
    <name type="common">Rat</name>
    <dbReference type="NCBI Taxonomy" id="10116"/>
    <lineage>
        <taxon>Eukaryota</taxon>
        <taxon>Metazoa</taxon>
        <taxon>Chordata</taxon>
        <taxon>Craniata</taxon>
        <taxon>Vertebrata</taxon>
        <taxon>Euteleostomi</taxon>
        <taxon>Mammalia</taxon>
        <taxon>Eutheria</taxon>
        <taxon>Euarchontoglires</taxon>
        <taxon>Glires</taxon>
        <taxon>Rodentia</taxon>
        <taxon>Myomorpha</taxon>
        <taxon>Muroidea</taxon>
        <taxon>Muridae</taxon>
        <taxon>Murinae</taxon>
        <taxon>Rattus</taxon>
    </lineage>
</organism>
<accession>A6JXC9</accession>
<gene>
    <name evidence="2" type="ORF">rCG_32157</name>
</gene>
<feature type="non-terminal residue" evidence="2">
    <location>
        <position position="22"/>
    </location>
</feature>
<feature type="compositionally biased region" description="Basic residues" evidence="1">
    <location>
        <begin position="9"/>
        <end position="22"/>
    </location>
</feature>
<evidence type="ECO:0000256" key="1">
    <source>
        <dbReference type="SAM" id="MobiDB-lite"/>
    </source>
</evidence>
<evidence type="ECO:0000313" key="3">
    <source>
        <dbReference type="Proteomes" id="UP000234681"/>
    </source>
</evidence>
<dbReference type="Proteomes" id="UP000234681">
    <property type="component" value="Chromosome 3"/>
</dbReference>
<sequence>MLKWTVEKPRRKRRNCTRHYGH</sequence>
<dbReference type="AlphaFoldDB" id="A6JXC9"/>
<name>A6JXC9_RAT</name>